<comment type="caution">
    <text evidence="1">The sequence shown here is derived from an EMBL/GenBank/DDBJ whole genome shotgun (WGS) entry which is preliminary data.</text>
</comment>
<accession>A0A3R7QZ03</accession>
<dbReference type="Proteomes" id="UP000283509">
    <property type="component" value="Unassembled WGS sequence"/>
</dbReference>
<keyword evidence="2" id="KW-1185">Reference proteome</keyword>
<evidence type="ECO:0000313" key="2">
    <source>
        <dbReference type="Proteomes" id="UP000283509"/>
    </source>
</evidence>
<gene>
    <name evidence="1" type="ORF">C7M84_022723</name>
</gene>
<protein>
    <submittedName>
        <fullName evidence="1">Uncharacterized protein</fullName>
    </submittedName>
</protein>
<reference evidence="1 2" key="1">
    <citation type="submission" date="2018-04" db="EMBL/GenBank/DDBJ databases">
        <authorList>
            <person name="Zhang X."/>
            <person name="Yuan J."/>
            <person name="Li F."/>
            <person name="Xiang J."/>
        </authorList>
    </citation>
    <scope>NUCLEOTIDE SEQUENCE [LARGE SCALE GENOMIC DNA]</scope>
    <source>
        <tissue evidence="1">Muscle</tissue>
    </source>
</reference>
<dbReference type="OrthoDB" id="6372935at2759"/>
<reference evidence="1 2" key="2">
    <citation type="submission" date="2019-01" db="EMBL/GenBank/DDBJ databases">
        <title>The decoding of complex shrimp genome reveals the adaptation for benthos swimmer, frequently molting mechanism and breeding impact on genome.</title>
        <authorList>
            <person name="Sun Y."/>
            <person name="Gao Y."/>
            <person name="Yu Y."/>
        </authorList>
    </citation>
    <scope>NUCLEOTIDE SEQUENCE [LARGE SCALE GENOMIC DNA]</scope>
    <source>
        <tissue evidence="1">Muscle</tissue>
    </source>
</reference>
<name>A0A3R7QZ03_PENVA</name>
<sequence length="437" mass="48685">MEVEVVEGEIREPLHLETKEPLNKVGRVVQHIAEIDFADGSPVDSDNHDVVAVAHMLQNAPAPTKPTSAPEPASHVDPDVYKTRFSQRYEVVPQQNSNPEISLGPITEVDGVVGVRLQPPRVEGAATNFMRRVGDESESAAPNNGRYLKNELSVDQAPAAVYVAPQQHQVRPRPQPSQSLHEAIFETFFNLTNDVVSDIQNHGLFGSLAGRTSEKYMRDTFEWLGDYTSQLLGQQEQMRSREKRSILGFSLFGHGLAYLNYAAFGNFLVNKVNAIAENNLQARKLSGDPTAEFLDATFWSKSGADASQEVLTAATDNWEPQVNKVSLAFIGEILHTLLNMMREFLMKDHVMECLWFMFCEDLNHQAQYSDVYGLLARVNSVGLKVLTEKDTRNIDTINEVWRAVTAWETLQCDIMFPKCDGPKALEIVNEVAVGAGK</sequence>
<evidence type="ECO:0000313" key="1">
    <source>
        <dbReference type="EMBL" id="ROT84093.1"/>
    </source>
</evidence>
<dbReference type="AlphaFoldDB" id="A0A3R7QZ03"/>
<organism evidence="1 2">
    <name type="scientific">Penaeus vannamei</name>
    <name type="common">Whiteleg shrimp</name>
    <name type="synonym">Litopenaeus vannamei</name>
    <dbReference type="NCBI Taxonomy" id="6689"/>
    <lineage>
        <taxon>Eukaryota</taxon>
        <taxon>Metazoa</taxon>
        <taxon>Ecdysozoa</taxon>
        <taxon>Arthropoda</taxon>
        <taxon>Crustacea</taxon>
        <taxon>Multicrustacea</taxon>
        <taxon>Malacostraca</taxon>
        <taxon>Eumalacostraca</taxon>
        <taxon>Eucarida</taxon>
        <taxon>Decapoda</taxon>
        <taxon>Dendrobranchiata</taxon>
        <taxon>Penaeoidea</taxon>
        <taxon>Penaeidae</taxon>
        <taxon>Penaeus</taxon>
    </lineage>
</organism>
<proteinExistence type="predicted"/>
<dbReference type="EMBL" id="QCYY01000595">
    <property type="protein sequence ID" value="ROT84093.1"/>
    <property type="molecule type" value="Genomic_DNA"/>
</dbReference>